<dbReference type="Proteomes" id="UP000580839">
    <property type="component" value="Unassembled WGS sequence"/>
</dbReference>
<dbReference type="Pfam" id="PF13338">
    <property type="entry name" value="AbiEi_4"/>
    <property type="match status" value="1"/>
</dbReference>
<sequence>MPSTTDLDRTLKLARRRQGVRTSELAEHGIHRQALSRLVEAGKLERVGRGLYRIPASPLTEHHGLALASAVVPRGVICLISALRFHGIGTQLPSQVWIAIDRRDRQPARGYPPLKVVRFTGAALTQGVRAHRVEGQPVRIYGVAKTVADCFKYRNKIGLDVALEALREAWRSRRFTMDELDHYAGICRVRRVMKPYLEALAG</sequence>
<evidence type="ECO:0000313" key="3">
    <source>
        <dbReference type="Proteomes" id="UP000580839"/>
    </source>
</evidence>
<dbReference type="AlphaFoldDB" id="A0A849SJI7"/>
<evidence type="ECO:0000313" key="2">
    <source>
        <dbReference type="EMBL" id="NOT34766.1"/>
    </source>
</evidence>
<proteinExistence type="predicted"/>
<accession>A0A849SJI7</accession>
<dbReference type="EMBL" id="JABFRW010000145">
    <property type="protein sequence ID" value="NOT34766.1"/>
    <property type="molecule type" value="Genomic_DNA"/>
</dbReference>
<dbReference type="InterPro" id="IPR025159">
    <property type="entry name" value="AbiEi_N"/>
</dbReference>
<evidence type="ECO:0000259" key="1">
    <source>
        <dbReference type="Pfam" id="PF13338"/>
    </source>
</evidence>
<feature type="domain" description="AbiEi antitoxin N-terminal" evidence="1">
    <location>
        <begin position="9"/>
        <end position="55"/>
    </location>
</feature>
<gene>
    <name evidence="2" type="ORF">HOP12_11425</name>
</gene>
<protein>
    <submittedName>
        <fullName evidence="2">Transcriptional regulator</fullName>
    </submittedName>
</protein>
<name>A0A849SJI7_UNCEI</name>
<reference evidence="2 3" key="1">
    <citation type="submission" date="2020-04" db="EMBL/GenBank/DDBJ databases">
        <title>Metagenomic profiling of ammonia- and methane-oxidizing microorganisms in a Dutch drinking water treatment plant.</title>
        <authorList>
            <person name="Poghosyan L."/>
            <person name="Leucker S."/>
        </authorList>
    </citation>
    <scope>NUCLEOTIDE SEQUENCE [LARGE SCALE GENOMIC DNA]</scope>
    <source>
        <strain evidence="2">S-RSF-IL-03</strain>
    </source>
</reference>
<comment type="caution">
    <text evidence="2">The sequence shown here is derived from an EMBL/GenBank/DDBJ whole genome shotgun (WGS) entry which is preliminary data.</text>
</comment>
<organism evidence="2 3">
    <name type="scientific">Eiseniibacteriota bacterium</name>
    <dbReference type="NCBI Taxonomy" id="2212470"/>
    <lineage>
        <taxon>Bacteria</taxon>
        <taxon>Candidatus Eiseniibacteriota</taxon>
    </lineage>
</organism>